<gene>
    <name evidence="2" type="ORF">RDB_LOCUS76582</name>
</gene>
<feature type="region of interest" description="Disordered" evidence="1">
    <location>
        <begin position="1"/>
        <end position="21"/>
    </location>
</feature>
<dbReference type="AlphaFoldDB" id="A0A8H3E4T6"/>
<dbReference type="InterPro" id="IPR021858">
    <property type="entry name" value="Fun_TF"/>
</dbReference>
<dbReference type="Pfam" id="PF11951">
    <property type="entry name" value="Fungal_trans_2"/>
    <property type="match status" value="1"/>
</dbReference>
<sequence length="493" mass="55754">MVTGYQDVSRSFSHQNQVTQKPFTPHLRLADEFGSDGRRTETLMSPGQAYLESIFSLARPNDPPNLRLWPLQRPVLIHELKPDEYLGDPKDTEDVQSAVMGFLWLDRNTESNTLPFILQTYATWLTRFHFEPLQVAHVVRIGVSQKYVMEEELRQMLSLLANDLQEAAQLAEYDPVGSSSFSMAEAILGRRLTNARAHVESSRILDRQHAAKAMLGTLSWIILLCKVASLSSITRFMQLAAPVFRRACPGPLSGLVNLPTLLTTGIYDLHHYSNLDILLGVVTGRPMFFRYTVNFTPKAPESLFFHVGSAGMRALHGVPDRLVMIFAQMNGLYEDFGSHVPHRIVDELEQEIQNLKPVLAPSTEPLVAIGRAAVQECWFQAALIYLYMGLCGAYSTDTRVVNARTRFMTILESVRPRRNPDSFIVFPMVVLGLATDNWSKRTMIRQRMLGLPECSRPGRLGNDFVKILDNVWSKDYLVSWKDLRQACWEVAGV</sequence>
<protein>
    <recommendedName>
        <fullName evidence="4">Fungal-specific transcription factor domain protein</fullName>
    </recommendedName>
</protein>
<comment type="caution">
    <text evidence="2">The sequence shown here is derived from an EMBL/GenBank/DDBJ whole genome shotgun (WGS) entry which is preliminary data.</text>
</comment>
<evidence type="ECO:0000313" key="2">
    <source>
        <dbReference type="EMBL" id="CAE7142470.1"/>
    </source>
</evidence>
<evidence type="ECO:0000313" key="3">
    <source>
        <dbReference type="Proteomes" id="UP000663827"/>
    </source>
</evidence>
<accession>A0A8H3E4T6</accession>
<evidence type="ECO:0000256" key="1">
    <source>
        <dbReference type="SAM" id="MobiDB-lite"/>
    </source>
</evidence>
<reference evidence="2" key="1">
    <citation type="submission" date="2021-01" db="EMBL/GenBank/DDBJ databases">
        <authorList>
            <person name="Kaushik A."/>
        </authorList>
    </citation>
    <scope>NUCLEOTIDE SEQUENCE</scope>
    <source>
        <strain evidence="2">AG5</strain>
    </source>
</reference>
<dbReference type="Proteomes" id="UP000663827">
    <property type="component" value="Unassembled WGS sequence"/>
</dbReference>
<evidence type="ECO:0008006" key="4">
    <source>
        <dbReference type="Google" id="ProtNLM"/>
    </source>
</evidence>
<name>A0A8H3E4T6_9AGAM</name>
<dbReference type="EMBL" id="CAJNJQ010001538">
    <property type="protein sequence ID" value="CAE7142470.1"/>
    <property type="molecule type" value="Genomic_DNA"/>
</dbReference>
<organism evidence="2 3">
    <name type="scientific">Rhizoctonia solani</name>
    <dbReference type="NCBI Taxonomy" id="456999"/>
    <lineage>
        <taxon>Eukaryota</taxon>
        <taxon>Fungi</taxon>
        <taxon>Dikarya</taxon>
        <taxon>Basidiomycota</taxon>
        <taxon>Agaricomycotina</taxon>
        <taxon>Agaricomycetes</taxon>
        <taxon>Cantharellales</taxon>
        <taxon>Ceratobasidiaceae</taxon>
        <taxon>Rhizoctonia</taxon>
    </lineage>
</organism>
<proteinExistence type="predicted"/>